<comment type="subcellular location">
    <subcellularLocation>
        <location evidence="1">Nucleus</location>
    </subcellularLocation>
</comment>
<feature type="domain" description="PARP catalytic" evidence="9">
    <location>
        <begin position="468"/>
        <end position="670"/>
    </location>
</feature>
<feature type="transmembrane region" description="Helical" evidence="8">
    <location>
        <begin position="296"/>
        <end position="316"/>
    </location>
</feature>
<feature type="transmembrane region" description="Helical" evidence="8">
    <location>
        <begin position="337"/>
        <end position="354"/>
    </location>
</feature>
<dbReference type="GO" id="GO:0003714">
    <property type="term" value="F:transcription corepressor activity"/>
    <property type="evidence" value="ECO:0007669"/>
    <property type="project" value="TreeGrafter"/>
</dbReference>
<sequence>MDFSNGSLANTSTSLACPYVWDVGGRNVSAFCCSSRENQSDTFYLDFGYDPTLAAIIGSVVAILVWVISVLLYLACNYGCCFCCKNQVAPQSSVANSALHSLDNPVWWEKRRISFDILRLCATFFAAICFFPIPSFNLNIPAKVAIIPLVVLDFSFFIAFMVWQRKREFLKPIKYYVAFYIAMTGFPIGFTVKFLVASHYDDPTSVPLFALFLPHGILFYIMPLFALVFYMFKICQDEYGDCGCACSCSCFWSFWGILVLLAVWVLSMVGITYYVWPRSLPYITYMEYLAPCTLSHALAPLWLLLFCSLVATHCYFFSSIKKGGEAKSAALHLTPDLLHLYGVCCTAVILTFYYDQHLQPAPDIDQYLKPFWPLLLADLLSITGVFIRLCSHCCSTPTPRQQTATVSATPGPVNTGPLPHHLQPIVATATPKPTSVTAIPLPPIGQQNITPGQMHNWWGQNQRAFPDTWEEHPPDQSRCFVPKVDPQTPEYREVETGFLQSIYTQDGPTWKVHNISRVQNTALYDQYSVAKRNMDKGLPNKINERTLWHGTAAGAIVNINENGFNRSYCGKNATFFGEGVYFAVSASYSAQGRYAVPDGNSNRFMYRARVLVGEYTKGDKNMKEPPIKPNSGSHSRYDSVVDNTANPTMFVVFRDAYAYPEYLIEFSTSN</sequence>
<dbReference type="PANTHER" id="PTHR14453:SF67">
    <property type="entry name" value="POLY [ADP-RIBOSE] POLYMERASE"/>
    <property type="match status" value="1"/>
</dbReference>
<proteinExistence type="inferred from homology"/>
<comment type="similarity">
    <text evidence="6">Belongs to the ARTD/PARP family.</text>
</comment>
<name>A0A6P5AH50_BRABE</name>
<dbReference type="PROSITE" id="PS51059">
    <property type="entry name" value="PARP_CATALYTIC"/>
    <property type="match status" value="1"/>
</dbReference>
<dbReference type="Gene3D" id="3.90.228.10">
    <property type="match status" value="1"/>
</dbReference>
<keyword evidence="8" id="KW-0812">Transmembrane</keyword>
<keyword evidence="3 7" id="KW-0808">Transferase</keyword>
<dbReference type="OrthoDB" id="406099at2759"/>
<keyword evidence="4 7" id="KW-0520">NAD</keyword>
<feature type="transmembrane region" description="Helical" evidence="8">
    <location>
        <begin position="175"/>
        <end position="196"/>
    </location>
</feature>
<feature type="transmembrane region" description="Helical" evidence="8">
    <location>
        <begin position="252"/>
        <end position="276"/>
    </location>
</feature>
<dbReference type="KEGG" id="bbel:109482765"/>
<dbReference type="FunFam" id="3.90.228.10:FF:000008">
    <property type="entry name" value="Poly [ADP-ribose] polymerase"/>
    <property type="match status" value="1"/>
</dbReference>
<feature type="transmembrane region" description="Helical" evidence="8">
    <location>
        <begin position="144"/>
        <end position="163"/>
    </location>
</feature>
<keyword evidence="5" id="KW-0539">Nucleus</keyword>
<gene>
    <name evidence="11" type="primary">LOC109482765</name>
</gene>
<accession>A0A6P5AH50</accession>
<dbReference type="AlphaFoldDB" id="A0A6P5AH50"/>
<evidence type="ECO:0000256" key="8">
    <source>
        <dbReference type="SAM" id="Phobius"/>
    </source>
</evidence>
<dbReference type="GO" id="GO:0005634">
    <property type="term" value="C:nucleus"/>
    <property type="evidence" value="ECO:0007669"/>
    <property type="project" value="UniProtKB-SubCell"/>
</dbReference>
<dbReference type="Pfam" id="PF00644">
    <property type="entry name" value="PARP"/>
    <property type="match status" value="1"/>
</dbReference>
<dbReference type="GeneID" id="109482765"/>
<evidence type="ECO:0000313" key="11">
    <source>
        <dbReference type="RefSeq" id="XP_019641161.1"/>
    </source>
</evidence>
<dbReference type="PANTHER" id="PTHR14453">
    <property type="entry name" value="PARP/ZINC FINGER CCCH TYPE DOMAIN CONTAINING PROTEIN"/>
    <property type="match status" value="1"/>
</dbReference>
<feature type="transmembrane region" description="Helical" evidence="8">
    <location>
        <begin position="208"/>
        <end position="232"/>
    </location>
</feature>
<dbReference type="GO" id="GO:0010629">
    <property type="term" value="P:negative regulation of gene expression"/>
    <property type="evidence" value="ECO:0007669"/>
    <property type="project" value="TreeGrafter"/>
</dbReference>
<protein>
    <recommendedName>
        <fullName evidence="7">Poly [ADP-ribose] polymerase</fullName>
        <shortName evidence="7">PARP</shortName>
        <ecNumber evidence="7">2.4.2.-</ecNumber>
    </recommendedName>
</protein>
<dbReference type="GO" id="GO:0003950">
    <property type="term" value="F:NAD+ poly-ADP-ribosyltransferase activity"/>
    <property type="evidence" value="ECO:0007669"/>
    <property type="project" value="UniProtKB-UniRule"/>
</dbReference>
<dbReference type="GO" id="GO:0005737">
    <property type="term" value="C:cytoplasm"/>
    <property type="evidence" value="ECO:0007669"/>
    <property type="project" value="TreeGrafter"/>
</dbReference>
<dbReference type="Proteomes" id="UP000515135">
    <property type="component" value="Unplaced"/>
</dbReference>
<evidence type="ECO:0000313" key="10">
    <source>
        <dbReference type="Proteomes" id="UP000515135"/>
    </source>
</evidence>
<evidence type="ECO:0000256" key="7">
    <source>
        <dbReference type="RuleBase" id="RU362114"/>
    </source>
</evidence>
<evidence type="ECO:0000256" key="5">
    <source>
        <dbReference type="ARBA" id="ARBA00023242"/>
    </source>
</evidence>
<feature type="transmembrane region" description="Helical" evidence="8">
    <location>
        <begin position="53"/>
        <end position="75"/>
    </location>
</feature>
<evidence type="ECO:0000256" key="6">
    <source>
        <dbReference type="ARBA" id="ARBA00024347"/>
    </source>
</evidence>
<keyword evidence="10" id="KW-1185">Reference proteome</keyword>
<keyword evidence="8" id="KW-0472">Membrane</keyword>
<dbReference type="EC" id="2.4.2.-" evidence="7"/>
<feature type="transmembrane region" description="Helical" evidence="8">
    <location>
        <begin position="117"/>
        <end position="138"/>
    </location>
</feature>
<evidence type="ECO:0000256" key="2">
    <source>
        <dbReference type="ARBA" id="ARBA00022676"/>
    </source>
</evidence>
<dbReference type="InterPro" id="IPR012317">
    <property type="entry name" value="Poly(ADP-ribose)pol_cat_dom"/>
</dbReference>
<keyword evidence="2 7" id="KW-0328">Glycosyltransferase</keyword>
<evidence type="ECO:0000256" key="4">
    <source>
        <dbReference type="ARBA" id="ARBA00023027"/>
    </source>
</evidence>
<dbReference type="SUPFAM" id="SSF56399">
    <property type="entry name" value="ADP-ribosylation"/>
    <property type="match status" value="1"/>
</dbReference>
<evidence type="ECO:0000259" key="9">
    <source>
        <dbReference type="PROSITE" id="PS51059"/>
    </source>
</evidence>
<evidence type="ECO:0000256" key="1">
    <source>
        <dbReference type="ARBA" id="ARBA00004123"/>
    </source>
</evidence>
<reference evidence="11" key="1">
    <citation type="submission" date="2025-08" db="UniProtKB">
        <authorList>
            <consortium name="RefSeq"/>
        </authorList>
    </citation>
    <scope>IDENTIFICATION</scope>
    <source>
        <tissue evidence="11">Gonad</tissue>
    </source>
</reference>
<dbReference type="InterPro" id="IPR052056">
    <property type="entry name" value="Mono-ARTD/PARP"/>
</dbReference>
<keyword evidence="8" id="KW-1133">Transmembrane helix</keyword>
<evidence type="ECO:0000256" key="3">
    <source>
        <dbReference type="ARBA" id="ARBA00022679"/>
    </source>
</evidence>
<dbReference type="CDD" id="cd01439">
    <property type="entry name" value="TCCD_inducible_PARP_like"/>
    <property type="match status" value="1"/>
</dbReference>
<dbReference type="RefSeq" id="XP_019641161.1">
    <property type="nucleotide sequence ID" value="XM_019785602.1"/>
</dbReference>
<organism evidence="10 11">
    <name type="scientific">Branchiostoma belcheri</name>
    <name type="common">Amphioxus</name>
    <dbReference type="NCBI Taxonomy" id="7741"/>
    <lineage>
        <taxon>Eukaryota</taxon>
        <taxon>Metazoa</taxon>
        <taxon>Chordata</taxon>
        <taxon>Cephalochordata</taxon>
        <taxon>Leptocardii</taxon>
        <taxon>Amphioxiformes</taxon>
        <taxon>Branchiostomatidae</taxon>
        <taxon>Branchiostoma</taxon>
    </lineage>
</organism>